<gene>
    <name evidence="1" type="ORF">ATY89_08310</name>
    <name evidence="2" type="ORF">ATZ20_11330</name>
</gene>
<name>A0A0U3FQL6_9CREN</name>
<dbReference type="RefSeq" id="WP_011278757.1">
    <property type="nucleotide sequence ID" value="NZ_BHWZ01000005.1"/>
</dbReference>
<dbReference type="OMA" id="RSRNHAY"/>
<organism evidence="2 3">
    <name type="scientific">Sulfolobus acidocaldarius</name>
    <dbReference type="NCBI Taxonomy" id="2285"/>
    <lineage>
        <taxon>Archaea</taxon>
        <taxon>Thermoproteota</taxon>
        <taxon>Thermoprotei</taxon>
        <taxon>Sulfolobales</taxon>
        <taxon>Sulfolobaceae</taxon>
        <taxon>Sulfolobus</taxon>
    </lineage>
</organism>
<reference evidence="3 4" key="1">
    <citation type="submission" date="2015-12" db="EMBL/GenBank/DDBJ databases">
        <title>A stable core within a dynamic pangenome in Sulfolobus acidocaldarius.</title>
        <authorList>
            <person name="Anderson R."/>
            <person name="Kouris A."/>
            <person name="Seward C."/>
            <person name="Campbell K."/>
            <person name="Whitaker R."/>
        </authorList>
    </citation>
    <scope>NUCLEOTIDE SEQUENCE [LARGE SCALE GENOMIC DNA]</scope>
    <source>
        <strain evidence="1 4">GG12-C01-09</strain>
        <strain evidence="2 3">NG05B_CO5_07</strain>
    </source>
</reference>
<dbReference type="EMBL" id="CP013694">
    <property type="protein sequence ID" value="ALU29939.1"/>
    <property type="molecule type" value="Genomic_DNA"/>
</dbReference>
<proteinExistence type="predicted"/>
<dbReference type="OrthoDB" id="37098at2157"/>
<dbReference type="Proteomes" id="UP000065473">
    <property type="component" value="Chromosome"/>
</dbReference>
<evidence type="ECO:0000313" key="2">
    <source>
        <dbReference type="EMBL" id="ALU32683.1"/>
    </source>
</evidence>
<dbReference type="GeneID" id="14552465"/>
<accession>A0A0U3FQL6</accession>
<evidence type="ECO:0000313" key="3">
    <source>
        <dbReference type="Proteomes" id="UP000060043"/>
    </source>
</evidence>
<dbReference type="EMBL" id="CP013695">
    <property type="protein sequence ID" value="ALU32683.1"/>
    <property type="molecule type" value="Genomic_DNA"/>
</dbReference>
<evidence type="ECO:0000313" key="1">
    <source>
        <dbReference type="EMBL" id="ALU29939.1"/>
    </source>
</evidence>
<sequence length="82" mass="9646">MGTPITIKVSDDIYDLIQRMVKLGIAKTKNEAVNLLIEYGRAEVERMVRLEEEVERLVEKWLNDGFPYKGLSTEDLRKERYE</sequence>
<dbReference type="Proteomes" id="UP000060043">
    <property type="component" value="Chromosome"/>
</dbReference>
<protein>
    <submittedName>
        <fullName evidence="2">VapB-type antitoxin</fullName>
    </submittedName>
</protein>
<evidence type="ECO:0000313" key="4">
    <source>
        <dbReference type="Proteomes" id="UP000065473"/>
    </source>
</evidence>
<dbReference type="AlphaFoldDB" id="A0A0U3FQL6"/>